<comment type="caution">
    <text evidence="2">The sequence shown here is derived from an EMBL/GenBank/DDBJ whole genome shotgun (WGS) entry which is preliminary data.</text>
</comment>
<evidence type="ECO:0000313" key="2">
    <source>
        <dbReference type="EMBL" id="RLW07074.1"/>
    </source>
</evidence>
<feature type="region of interest" description="Disordered" evidence="1">
    <location>
        <begin position="101"/>
        <end position="127"/>
    </location>
</feature>
<dbReference type="Proteomes" id="UP000276834">
    <property type="component" value="Unassembled WGS sequence"/>
</dbReference>
<evidence type="ECO:0000256" key="1">
    <source>
        <dbReference type="SAM" id="MobiDB-lite"/>
    </source>
</evidence>
<proteinExistence type="predicted"/>
<organism evidence="2 3">
    <name type="scientific">Chloebia gouldiae</name>
    <name type="common">Gouldian finch</name>
    <name type="synonym">Erythrura gouldiae</name>
    <dbReference type="NCBI Taxonomy" id="44316"/>
    <lineage>
        <taxon>Eukaryota</taxon>
        <taxon>Metazoa</taxon>
        <taxon>Chordata</taxon>
        <taxon>Craniata</taxon>
        <taxon>Vertebrata</taxon>
        <taxon>Euteleostomi</taxon>
        <taxon>Archelosauria</taxon>
        <taxon>Archosauria</taxon>
        <taxon>Dinosauria</taxon>
        <taxon>Saurischia</taxon>
        <taxon>Theropoda</taxon>
        <taxon>Coelurosauria</taxon>
        <taxon>Aves</taxon>
        <taxon>Neognathae</taxon>
        <taxon>Neoaves</taxon>
        <taxon>Telluraves</taxon>
        <taxon>Australaves</taxon>
        <taxon>Passeriformes</taxon>
        <taxon>Passeroidea</taxon>
        <taxon>Passeridae</taxon>
        <taxon>Chloebia</taxon>
    </lineage>
</organism>
<evidence type="ECO:0000313" key="3">
    <source>
        <dbReference type="Proteomes" id="UP000276834"/>
    </source>
</evidence>
<feature type="compositionally biased region" description="Polar residues" evidence="1">
    <location>
        <begin position="117"/>
        <end position="127"/>
    </location>
</feature>
<dbReference type="EMBL" id="QUSF01000008">
    <property type="protein sequence ID" value="RLW07074.1"/>
    <property type="molecule type" value="Genomic_DNA"/>
</dbReference>
<sequence length="174" mass="18844">MTHIFTHTLAGHKTPTGLCFPAAAVENHLRTSGHRTELQHPLLSPTGDLLGWPGVMAVVPEEFSIPIPIRKSHTPDQAAHPAQVGPSSLVHICTQLFPLAKQQHRRRTKTKTKPKSLTHSNSPTLPSVATTFQARKPSISHPARCYAGSHRLGGRETSPCVSVLAPPWKSPVPP</sequence>
<reference evidence="2 3" key="1">
    <citation type="journal article" date="2018" name="Proc. R. Soc. B">
        <title>A non-coding region near Follistatin controls head colour polymorphism in the Gouldian finch.</title>
        <authorList>
            <person name="Toomey M.B."/>
            <person name="Marques C.I."/>
            <person name="Andrade P."/>
            <person name="Araujo P.M."/>
            <person name="Sabatino S."/>
            <person name="Gazda M.A."/>
            <person name="Afonso S."/>
            <person name="Lopes R.J."/>
            <person name="Corbo J.C."/>
            <person name="Carneiro M."/>
        </authorList>
    </citation>
    <scope>NUCLEOTIDE SEQUENCE [LARGE SCALE GENOMIC DNA]</scope>
    <source>
        <strain evidence="2">Red01</strain>
        <tissue evidence="2">Muscle</tissue>
    </source>
</reference>
<feature type="compositionally biased region" description="Basic residues" evidence="1">
    <location>
        <begin position="102"/>
        <end position="116"/>
    </location>
</feature>
<feature type="region of interest" description="Disordered" evidence="1">
    <location>
        <begin position="153"/>
        <end position="174"/>
    </location>
</feature>
<name>A0A3L8SRZ9_CHLGU</name>
<accession>A0A3L8SRZ9</accession>
<protein>
    <submittedName>
        <fullName evidence="2">Uncharacterized protein</fullName>
    </submittedName>
</protein>
<keyword evidence="3" id="KW-1185">Reference proteome</keyword>
<dbReference type="AlphaFoldDB" id="A0A3L8SRZ9"/>
<gene>
    <name evidence="2" type="ORF">DV515_00003909</name>
</gene>